<dbReference type="AlphaFoldDB" id="A0A8K0SJM2"/>
<proteinExistence type="predicted"/>
<gene>
    <name evidence="2" type="ORF">B0I35DRAFT_86657</name>
</gene>
<feature type="region of interest" description="Disordered" evidence="1">
    <location>
        <begin position="1"/>
        <end position="67"/>
    </location>
</feature>
<dbReference type="EMBL" id="JAGPNK010000013">
    <property type="protein sequence ID" value="KAH7309792.1"/>
    <property type="molecule type" value="Genomic_DNA"/>
</dbReference>
<keyword evidence="3" id="KW-1185">Reference proteome</keyword>
<evidence type="ECO:0000313" key="2">
    <source>
        <dbReference type="EMBL" id="KAH7309792.1"/>
    </source>
</evidence>
<feature type="region of interest" description="Disordered" evidence="1">
    <location>
        <begin position="146"/>
        <end position="166"/>
    </location>
</feature>
<comment type="caution">
    <text evidence="2">The sequence shown here is derived from an EMBL/GenBank/DDBJ whole genome shotgun (WGS) entry which is preliminary data.</text>
</comment>
<dbReference type="Proteomes" id="UP000813444">
    <property type="component" value="Unassembled WGS sequence"/>
</dbReference>
<evidence type="ECO:0000256" key="1">
    <source>
        <dbReference type="SAM" id="MobiDB-lite"/>
    </source>
</evidence>
<accession>A0A8K0SJM2</accession>
<protein>
    <submittedName>
        <fullName evidence="2">Uncharacterized protein</fullName>
    </submittedName>
</protein>
<reference evidence="2" key="1">
    <citation type="journal article" date="2021" name="Nat. Commun.">
        <title>Genetic determinants of endophytism in the Arabidopsis root mycobiome.</title>
        <authorList>
            <person name="Mesny F."/>
            <person name="Miyauchi S."/>
            <person name="Thiergart T."/>
            <person name="Pickel B."/>
            <person name="Atanasova L."/>
            <person name="Karlsson M."/>
            <person name="Huettel B."/>
            <person name="Barry K.W."/>
            <person name="Haridas S."/>
            <person name="Chen C."/>
            <person name="Bauer D."/>
            <person name="Andreopoulos W."/>
            <person name="Pangilinan J."/>
            <person name="LaButti K."/>
            <person name="Riley R."/>
            <person name="Lipzen A."/>
            <person name="Clum A."/>
            <person name="Drula E."/>
            <person name="Henrissat B."/>
            <person name="Kohler A."/>
            <person name="Grigoriev I.V."/>
            <person name="Martin F.M."/>
            <person name="Hacquard S."/>
        </authorList>
    </citation>
    <scope>NUCLEOTIDE SEQUENCE</scope>
    <source>
        <strain evidence="2">MPI-CAGE-CH-0235</strain>
    </source>
</reference>
<sequence length="202" mass="22149">MAWHGTRRGAWQTQTTGHRRLRTEPVSPSHRGSPRAKTSPSSIDSEPRPFSPRPSPQPHRGMTPEYPPRNNWLAHPLPCFTPPLACLLVPVAYQGGLSPREMSSQASAPPPPTPTPQLSSFFVRVFPPGLRVTFFLRHIRTRRSDALGSRPDAGKFPSHMTTPVPSQTKSMVDAVCVCAGRQTSRALSANWSAPARMSTTSI</sequence>
<name>A0A8K0SJM2_9HYPO</name>
<evidence type="ECO:0000313" key="3">
    <source>
        <dbReference type="Proteomes" id="UP000813444"/>
    </source>
</evidence>
<organism evidence="2 3">
    <name type="scientific">Stachybotrys elegans</name>
    <dbReference type="NCBI Taxonomy" id="80388"/>
    <lineage>
        <taxon>Eukaryota</taxon>
        <taxon>Fungi</taxon>
        <taxon>Dikarya</taxon>
        <taxon>Ascomycota</taxon>
        <taxon>Pezizomycotina</taxon>
        <taxon>Sordariomycetes</taxon>
        <taxon>Hypocreomycetidae</taxon>
        <taxon>Hypocreales</taxon>
        <taxon>Stachybotryaceae</taxon>
        <taxon>Stachybotrys</taxon>
    </lineage>
</organism>